<dbReference type="SUPFAM" id="SSF52777">
    <property type="entry name" value="CoA-dependent acyltransferases"/>
    <property type="match status" value="2"/>
</dbReference>
<evidence type="ECO:0000256" key="1">
    <source>
        <dbReference type="ARBA" id="ARBA00004771"/>
    </source>
</evidence>
<accession>A0A6M2BNM7</accession>
<comment type="caution">
    <text evidence="14">The sequence shown here is derived from an EMBL/GenBank/DDBJ whole genome shotgun (WGS) entry which is preliminary data.</text>
</comment>
<dbReference type="Pfam" id="PF06974">
    <property type="entry name" value="WS_DGAT_C"/>
    <property type="match status" value="1"/>
</dbReference>
<dbReference type="InterPro" id="IPR014292">
    <property type="entry name" value="Acyl_transf_WS/DGAT"/>
</dbReference>
<dbReference type="Gene3D" id="3.30.559.10">
    <property type="entry name" value="Chloramphenicol acetyltransferase-like domain"/>
    <property type="match status" value="1"/>
</dbReference>
<dbReference type="EC" id="2.3.1.20" evidence="4"/>
<keyword evidence="8" id="KW-0443">Lipid metabolism</keyword>
<sequence>MGASRARRLSVLDASFLGMETRDTPMHVGALQIFSLPKNAAPGFVKSVVQRYRAPKAIGRPWNLKLAPVPLGRLLPAMHEADEIDFHYHVRHSALPGPGGERELGELISHLHSQPLDRTRPLWTCHVIEGLHDRQFAIYIKIHHALSDGVKGARMIAASLRDKPGTSLAPPWESQAPAARRGKPSAAPRAPASLRWLTTLPGAFRPLFLRTPDAPVVLRPFEAPNSALLNGRVTGARRIATQQLDLAQIRRIAKRAGASINDVFLAVCSAALRRHLLASDALPAASLTAGVPMSLRADGDDASGNAVGFIWASLATDIEDPRQRLAAIRASIGAWKQHLQSLDAAARLPFATLTFTPAVAVMVSGLGARLRPPMNVIISNVPGPEHPLYLGGARLDAMYPVSIPVQGLALNITGVSYAGKLNVGFTGSRDRLPHLQRLAVYAGEALAELDALL</sequence>
<dbReference type="InterPro" id="IPR045034">
    <property type="entry name" value="O-acyltransferase_WSD1-like"/>
</dbReference>
<feature type="domain" description="O-acyltransferase WSD1-like N-terminal" evidence="12">
    <location>
        <begin position="9"/>
        <end position="264"/>
    </location>
</feature>
<dbReference type="PANTHER" id="PTHR31650:SF1">
    <property type="entry name" value="WAX ESTER SYNTHASE_DIACYLGLYCEROL ACYLTRANSFERASE 4-RELATED"/>
    <property type="match status" value="1"/>
</dbReference>
<evidence type="ECO:0000259" key="13">
    <source>
        <dbReference type="Pfam" id="PF06974"/>
    </source>
</evidence>
<dbReference type="GO" id="GO:0005886">
    <property type="term" value="C:plasma membrane"/>
    <property type="evidence" value="ECO:0007669"/>
    <property type="project" value="TreeGrafter"/>
</dbReference>
<dbReference type="EMBL" id="JAAMOW010000001">
    <property type="protein sequence ID" value="NGY03815.1"/>
    <property type="molecule type" value="Genomic_DNA"/>
</dbReference>
<feature type="domain" description="O-acyltransferase WSD1 C-terminal" evidence="13">
    <location>
        <begin position="304"/>
        <end position="449"/>
    </location>
</feature>
<keyword evidence="5" id="KW-0444">Lipid biosynthesis</keyword>
<dbReference type="PANTHER" id="PTHR31650">
    <property type="entry name" value="O-ACYLTRANSFERASE (WSD1-LIKE) FAMILY PROTEIN"/>
    <property type="match status" value="1"/>
</dbReference>
<dbReference type="Proteomes" id="UP000472676">
    <property type="component" value="Unassembled WGS sequence"/>
</dbReference>
<keyword evidence="7" id="KW-0319">Glycerol metabolism</keyword>
<evidence type="ECO:0000256" key="9">
    <source>
        <dbReference type="ARBA" id="ARBA00023315"/>
    </source>
</evidence>
<dbReference type="AlphaFoldDB" id="A0A6M2BNM7"/>
<dbReference type="Gene3D" id="3.30.559.30">
    <property type="entry name" value="Nonribosomal peptide synthetase, condensation domain"/>
    <property type="match status" value="1"/>
</dbReference>
<dbReference type="GO" id="GO:0071731">
    <property type="term" value="P:response to nitric oxide"/>
    <property type="evidence" value="ECO:0007669"/>
    <property type="project" value="TreeGrafter"/>
</dbReference>
<evidence type="ECO:0000313" key="14">
    <source>
        <dbReference type="EMBL" id="NGY03815.1"/>
    </source>
</evidence>
<evidence type="ECO:0000256" key="8">
    <source>
        <dbReference type="ARBA" id="ARBA00023098"/>
    </source>
</evidence>
<comment type="pathway">
    <text evidence="1">Glycerolipid metabolism; triacylglycerol biosynthesis.</text>
</comment>
<dbReference type="UniPathway" id="UPA00282"/>
<evidence type="ECO:0000256" key="11">
    <source>
        <dbReference type="SAM" id="MobiDB-lite"/>
    </source>
</evidence>
<evidence type="ECO:0000256" key="2">
    <source>
        <dbReference type="ARBA" id="ARBA00005189"/>
    </source>
</evidence>
<dbReference type="Pfam" id="PF03007">
    <property type="entry name" value="WS_DGAT_cat"/>
    <property type="match status" value="1"/>
</dbReference>
<keyword evidence="15" id="KW-1185">Reference proteome</keyword>
<comment type="pathway">
    <text evidence="2">Lipid metabolism.</text>
</comment>
<gene>
    <name evidence="14" type="ORF">G7Y85_03490</name>
</gene>
<evidence type="ECO:0000313" key="15">
    <source>
        <dbReference type="Proteomes" id="UP000472676"/>
    </source>
</evidence>
<dbReference type="GO" id="GO:0006071">
    <property type="term" value="P:glycerol metabolic process"/>
    <property type="evidence" value="ECO:0007669"/>
    <property type="project" value="UniProtKB-KW"/>
</dbReference>
<proteinExistence type="inferred from homology"/>
<dbReference type="RefSeq" id="WP_166251675.1">
    <property type="nucleotide sequence ID" value="NZ_JAAMOW010000001.1"/>
</dbReference>
<organism evidence="14 15">
    <name type="scientific">Solimonas terrae</name>
    <dbReference type="NCBI Taxonomy" id="1396819"/>
    <lineage>
        <taxon>Bacteria</taxon>
        <taxon>Pseudomonadati</taxon>
        <taxon>Pseudomonadota</taxon>
        <taxon>Gammaproteobacteria</taxon>
        <taxon>Nevskiales</taxon>
        <taxon>Nevskiaceae</taxon>
        <taxon>Solimonas</taxon>
    </lineage>
</organism>
<dbReference type="GO" id="GO:0004144">
    <property type="term" value="F:diacylglycerol O-acyltransferase activity"/>
    <property type="evidence" value="ECO:0007669"/>
    <property type="project" value="UniProtKB-EC"/>
</dbReference>
<evidence type="ECO:0000256" key="3">
    <source>
        <dbReference type="ARBA" id="ARBA00009587"/>
    </source>
</evidence>
<evidence type="ECO:0000256" key="6">
    <source>
        <dbReference type="ARBA" id="ARBA00022679"/>
    </source>
</evidence>
<reference evidence="14 15" key="1">
    <citation type="journal article" date="2014" name="Int. J. Syst. Evol. Microbiol.">
        <title>Solimonas terrae sp. nov., isolated from soil.</title>
        <authorList>
            <person name="Kim S.J."/>
            <person name="Moon J.Y."/>
            <person name="Weon H.Y."/>
            <person name="Ahn J.H."/>
            <person name="Chen W.M."/>
            <person name="Kwon S.W."/>
        </authorList>
    </citation>
    <scope>NUCLEOTIDE SEQUENCE [LARGE SCALE GENOMIC DNA]</scope>
    <source>
        <strain evidence="14 15">KIS83-12</strain>
    </source>
</reference>
<dbReference type="InterPro" id="IPR009721">
    <property type="entry name" value="O-acyltransferase_WSD1_C"/>
</dbReference>
<comment type="similarity">
    <text evidence="3">Belongs to the long-chain O-acyltransferase family.</text>
</comment>
<feature type="compositionally biased region" description="Low complexity" evidence="11">
    <location>
        <begin position="176"/>
        <end position="189"/>
    </location>
</feature>
<dbReference type="GO" id="GO:0051701">
    <property type="term" value="P:biological process involved in interaction with host"/>
    <property type="evidence" value="ECO:0007669"/>
    <property type="project" value="TreeGrafter"/>
</dbReference>
<evidence type="ECO:0000256" key="4">
    <source>
        <dbReference type="ARBA" id="ARBA00013244"/>
    </source>
</evidence>
<name>A0A6M2BNM7_9GAMM</name>
<feature type="region of interest" description="Disordered" evidence="11">
    <location>
        <begin position="164"/>
        <end position="189"/>
    </location>
</feature>
<protein>
    <recommendedName>
        <fullName evidence="4">diacylglycerol O-acyltransferase</fullName>
        <ecNumber evidence="4">2.3.1.20</ecNumber>
    </recommendedName>
</protein>
<evidence type="ECO:0000256" key="7">
    <source>
        <dbReference type="ARBA" id="ARBA00022798"/>
    </source>
</evidence>
<keyword evidence="9 14" id="KW-0012">Acyltransferase</keyword>
<dbReference type="InterPro" id="IPR004255">
    <property type="entry name" value="O-acyltransferase_WSD1_N"/>
</dbReference>
<evidence type="ECO:0000256" key="5">
    <source>
        <dbReference type="ARBA" id="ARBA00022516"/>
    </source>
</evidence>
<keyword evidence="6 14" id="KW-0808">Transferase</keyword>
<dbReference type="InterPro" id="IPR023213">
    <property type="entry name" value="CAT-like_dom_sf"/>
</dbReference>
<dbReference type="NCBIfam" id="TIGR02946">
    <property type="entry name" value="acyl_WS_DGAT"/>
    <property type="match status" value="1"/>
</dbReference>
<dbReference type="GO" id="GO:0001666">
    <property type="term" value="P:response to hypoxia"/>
    <property type="evidence" value="ECO:0007669"/>
    <property type="project" value="TreeGrafter"/>
</dbReference>
<dbReference type="GO" id="GO:0019432">
    <property type="term" value="P:triglyceride biosynthetic process"/>
    <property type="evidence" value="ECO:0007669"/>
    <property type="project" value="UniProtKB-UniPathway"/>
</dbReference>
<comment type="catalytic activity">
    <reaction evidence="10">
        <text>an acyl-CoA + a 1,2-diacyl-sn-glycerol = a triacyl-sn-glycerol + CoA</text>
        <dbReference type="Rhea" id="RHEA:10868"/>
        <dbReference type="ChEBI" id="CHEBI:17815"/>
        <dbReference type="ChEBI" id="CHEBI:57287"/>
        <dbReference type="ChEBI" id="CHEBI:58342"/>
        <dbReference type="ChEBI" id="CHEBI:64615"/>
        <dbReference type="EC" id="2.3.1.20"/>
    </reaction>
</comment>
<evidence type="ECO:0000256" key="10">
    <source>
        <dbReference type="ARBA" id="ARBA00048109"/>
    </source>
</evidence>
<evidence type="ECO:0000259" key="12">
    <source>
        <dbReference type="Pfam" id="PF03007"/>
    </source>
</evidence>